<accession>A0ABZ2KP35</accession>
<protein>
    <submittedName>
        <fullName evidence="3">Phospholipase D-like domain-containing protein</fullName>
    </submittedName>
</protein>
<dbReference type="PROSITE" id="PS50035">
    <property type="entry name" value="PLD"/>
    <property type="match status" value="2"/>
</dbReference>
<sequence length="397" mass="45554">MSPPPSFESDAEPEEEEAGPHAPTEADQPWFHVGADRVRLLRDGAQTFPVMLEAIRQAQNEVLLEMYWIGADSCGERFRDALVSRARAGVKVKVIYDAVGSLGITESWWQPLRSAGGEVHEYHSLFPLAQSFQLDRVEQRDHRKLLVADDTVAFTGGINLSDPWLPLEQGGEGWRDDAVAVEGPCVEEFRSLFYETWRRITRTLRPRDVPPFPRRRSRPVWVLANNWRRRRSIRREYVVRIANARQSVDIANSYFVPDGGVRRAMFRAASRGVRIRVLVPARGDVPIVQFAVEAMFEQLLRHGVEVYALPGPILHSKVAIVDESFATIGSYNLDERSWRKNLEVNLAVEDAAFARHVRHWYEHDLARALPIDLATWRQRGTLRRGMEWVAFAMRKLW</sequence>
<dbReference type="InterPro" id="IPR025202">
    <property type="entry name" value="PLD-like_dom"/>
</dbReference>
<gene>
    <name evidence="3" type="ORF">LZC95_18225</name>
</gene>
<proteinExistence type="predicted"/>
<dbReference type="Proteomes" id="UP001379533">
    <property type="component" value="Chromosome"/>
</dbReference>
<name>A0ABZ2KP35_9BACT</name>
<dbReference type="CDD" id="cd09159">
    <property type="entry name" value="PLDc_ybhO_like_2"/>
    <property type="match status" value="1"/>
</dbReference>
<dbReference type="Gene3D" id="3.30.870.10">
    <property type="entry name" value="Endonuclease Chain A"/>
    <property type="match status" value="2"/>
</dbReference>
<keyword evidence="4" id="KW-1185">Reference proteome</keyword>
<dbReference type="CDD" id="cd09110">
    <property type="entry name" value="PLDc_CLS_1"/>
    <property type="match status" value="1"/>
</dbReference>
<evidence type="ECO:0000259" key="2">
    <source>
        <dbReference type="PROSITE" id="PS50035"/>
    </source>
</evidence>
<evidence type="ECO:0000256" key="1">
    <source>
        <dbReference type="SAM" id="MobiDB-lite"/>
    </source>
</evidence>
<feature type="region of interest" description="Disordered" evidence="1">
    <location>
        <begin position="1"/>
        <end position="28"/>
    </location>
</feature>
<feature type="domain" description="PLD phosphodiesterase" evidence="2">
    <location>
        <begin position="310"/>
        <end position="337"/>
    </location>
</feature>
<feature type="domain" description="PLD phosphodiesterase" evidence="2">
    <location>
        <begin position="137"/>
        <end position="164"/>
    </location>
</feature>
<dbReference type="RefSeq" id="WP_394849369.1">
    <property type="nucleotide sequence ID" value="NZ_CP089982.1"/>
</dbReference>
<evidence type="ECO:0000313" key="3">
    <source>
        <dbReference type="EMBL" id="WXA98754.1"/>
    </source>
</evidence>
<organism evidence="3 4">
    <name type="scientific">Pendulispora brunnea</name>
    <dbReference type="NCBI Taxonomy" id="2905690"/>
    <lineage>
        <taxon>Bacteria</taxon>
        <taxon>Pseudomonadati</taxon>
        <taxon>Myxococcota</taxon>
        <taxon>Myxococcia</taxon>
        <taxon>Myxococcales</taxon>
        <taxon>Sorangiineae</taxon>
        <taxon>Pendulisporaceae</taxon>
        <taxon>Pendulispora</taxon>
    </lineage>
</organism>
<reference evidence="3 4" key="1">
    <citation type="submission" date="2021-12" db="EMBL/GenBank/DDBJ databases">
        <title>Discovery of the Pendulisporaceae a myxobacterial family with distinct sporulation behavior and unique specialized metabolism.</title>
        <authorList>
            <person name="Garcia R."/>
            <person name="Popoff A."/>
            <person name="Bader C.D."/>
            <person name="Loehr J."/>
            <person name="Walesch S."/>
            <person name="Walt C."/>
            <person name="Boldt J."/>
            <person name="Bunk B."/>
            <person name="Haeckl F.J.F.P.J."/>
            <person name="Gunesch A.P."/>
            <person name="Birkelbach J."/>
            <person name="Nuebel U."/>
            <person name="Pietschmann T."/>
            <person name="Bach T."/>
            <person name="Mueller R."/>
        </authorList>
    </citation>
    <scope>NUCLEOTIDE SEQUENCE [LARGE SCALE GENOMIC DNA]</scope>
    <source>
        <strain evidence="3 4">MSr12523</strain>
    </source>
</reference>
<dbReference type="PANTHER" id="PTHR21248">
    <property type="entry name" value="CARDIOLIPIN SYNTHASE"/>
    <property type="match status" value="1"/>
</dbReference>
<dbReference type="EMBL" id="CP089982">
    <property type="protein sequence ID" value="WXA98754.1"/>
    <property type="molecule type" value="Genomic_DNA"/>
</dbReference>
<dbReference type="Pfam" id="PF13091">
    <property type="entry name" value="PLDc_2"/>
    <property type="match status" value="2"/>
</dbReference>
<evidence type="ECO:0000313" key="4">
    <source>
        <dbReference type="Proteomes" id="UP001379533"/>
    </source>
</evidence>
<dbReference type="SUPFAM" id="SSF56024">
    <property type="entry name" value="Phospholipase D/nuclease"/>
    <property type="match status" value="2"/>
</dbReference>
<dbReference type="SMART" id="SM00155">
    <property type="entry name" value="PLDc"/>
    <property type="match status" value="2"/>
</dbReference>
<dbReference type="PANTHER" id="PTHR21248:SF22">
    <property type="entry name" value="PHOSPHOLIPASE D"/>
    <property type="match status" value="1"/>
</dbReference>
<dbReference type="InterPro" id="IPR001736">
    <property type="entry name" value="PLipase_D/transphosphatidylase"/>
</dbReference>